<dbReference type="OrthoDB" id="3358294at2759"/>
<comment type="caution">
    <text evidence="3">The sequence shown here is derived from an EMBL/GenBank/DDBJ whole genome shotgun (WGS) entry which is preliminary data.</text>
</comment>
<evidence type="ECO:0000256" key="2">
    <source>
        <dbReference type="SAM" id="Phobius"/>
    </source>
</evidence>
<feature type="region of interest" description="Disordered" evidence="1">
    <location>
        <begin position="49"/>
        <end position="71"/>
    </location>
</feature>
<feature type="compositionally biased region" description="Basic and acidic residues" evidence="1">
    <location>
        <begin position="51"/>
        <end position="65"/>
    </location>
</feature>
<evidence type="ECO:0000256" key="1">
    <source>
        <dbReference type="SAM" id="MobiDB-lite"/>
    </source>
</evidence>
<keyword evidence="4" id="KW-1185">Reference proteome</keyword>
<organism evidence="3 4">
    <name type="scientific">Pholiota conissans</name>
    <dbReference type="NCBI Taxonomy" id="109636"/>
    <lineage>
        <taxon>Eukaryota</taxon>
        <taxon>Fungi</taxon>
        <taxon>Dikarya</taxon>
        <taxon>Basidiomycota</taxon>
        <taxon>Agaricomycotina</taxon>
        <taxon>Agaricomycetes</taxon>
        <taxon>Agaricomycetidae</taxon>
        <taxon>Agaricales</taxon>
        <taxon>Agaricineae</taxon>
        <taxon>Strophariaceae</taxon>
        <taxon>Pholiota</taxon>
    </lineage>
</organism>
<accession>A0A9P6CX37</accession>
<gene>
    <name evidence="3" type="ORF">BDN70DRAFT_276139</name>
</gene>
<feature type="transmembrane region" description="Helical" evidence="2">
    <location>
        <begin position="161"/>
        <end position="183"/>
    </location>
</feature>
<protein>
    <submittedName>
        <fullName evidence="3">Uncharacterized protein</fullName>
    </submittedName>
</protein>
<evidence type="ECO:0000313" key="3">
    <source>
        <dbReference type="EMBL" id="KAF9483636.1"/>
    </source>
</evidence>
<keyword evidence="2" id="KW-0472">Membrane</keyword>
<feature type="transmembrane region" description="Helical" evidence="2">
    <location>
        <begin position="94"/>
        <end position="117"/>
    </location>
</feature>
<dbReference type="Proteomes" id="UP000807469">
    <property type="component" value="Unassembled WGS sequence"/>
</dbReference>
<keyword evidence="2" id="KW-0812">Transmembrane</keyword>
<proteinExistence type="predicted"/>
<dbReference type="EMBL" id="MU155151">
    <property type="protein sequence ID" value="KAF9483636.1"/>
    <property type="molecule type" value="Genomic_DNA"/>
</dbReference>
<sequence>MSASASTSTSFASTSTIEVPDNTHTHTAWSAPATRMIDPMDTSFGYTLSSRTHESRHDASRRESFSADALPPYDEEAGIPLPAYTLHAPEPLTLAMYLFKFGFLFPPFWIFGAFILLSPLREPPTTADATTPAWMPEKTEEERQAMIATLREVELKWARRCLCAFAIFSLLVVGGALAAWGILRH</sequence>
<name>A0A9P6CX37_9AGAR</name>
<keyword evidence="2" id="KW-1133">Transmembrane helix</keyword>
<reference evidence="3" key="1">
    <citation type="submission" date="2020-11" db="EMBL/GenBank/DDBJ databases">
        <authorList>
            <consortium name="DOE Joint Genome Institute"/>
            <person name="Ahrendt S."/>
            <person name="Riley R."/>
            <person name="Andreopoulos W."/>
            <person name="Labutti K."/>
            <person name="Pangilinan J."/>
            <person name="Ruiz-Duenas F.J."/>
            <person name="Barrasa J.M."/>
            <person name="Sanchez-Garcia M."/>
            <person name="Camarero S."/>
            <person name="Miyauchi S."/>
            <person name="Serrano A."/>
            <person name="Linde D."/>
            <person name="Babiker R."/>
            <person name="Drula E."/>
            <person name="Ayuso-Fernandez I."/>
            <person name="Pacheco R."/>
            <person name="Padilla G."/>
            <person name="Ferreira P."/>
            <person name="Barriuso J."/>
            <person name="Kellner H."/>
            <person name="Castanera R."/>
            <person name="Alfaro M."/>
            <person name="Ramirez L."/>
            <person name="Pisabarro A.G."/>
            <person name="Kuo A."/>
            <person name="Tritt A."/>
            <person name="Lipzen A."/>
            <person name="He G."/>
            <person name="Yan M."/>
            <person name="Ng V."/>
            <person name="Cullen D."/>
            <person name="Martin F."/>
            <person name="Rosso M.-N."/>
            <person name="Henrissat B."/>
            <person name="Hibbett D."/>
            <person name="Martinez A.T."/>
            <person name="Grigoriev I.V."/>
        </authorList>
    </citation>
    <scope>NUCLEOTIDE SEQUENCE</scope>
    <source>
        <strain evidence="3">CIRM-BRFM 674</strain>
    </source>
</reference>
<dbReference type="AlphaFoldDB" id="A0A9P6CX37"/>
<evidence type="ECO:0000313" key="4">
    <source>
        <dbReference type="Proteomes" id="UP000807469"/>
    </source>
</evidence>